<name>A0A8J7K8E3_9NEIS</name>
<sequence length="266" mass="28828">MMRSLLMVLSLAALSACASPPATSPPPLVQQQQRSLSAALAAEQAGRWQTAIEEWQYYQQASQLLDDWSAQARARLSLTTLLLRGQEYASAYQQIQGVRGDTLITEELRAQAALLEARVALAAGLPDGETAWLQATQFCQQRCAWRAAAANVRARQLLQSGDHAGALALIAPVLADAESPAAERSHALRMRAEVLLRQTDVAGAAIAIAEAIRMDRQLGEPLWLIDDYRLQAEIAGAQGDAVLERESRRRLDSLCRAYPAKTCAGA</sequence>
<evidence type="ECO:0000313" key="2">
    <source>
        <dbReference type="EMBL" id="MBE9609388.1"/>
    </source>
</evidence>
<keyword evidence="1" id="KW-0732">Signal</keyword>
<evidence type="ECO:0000256" key="1">
    <source>
        <dbReference type="SAM" id="SignalP"/>
    </source>
</evidence>
<evidence type="ECO:0000313" key="3">
    <source>
        <dbReference type="Proteomes" id="UP000604481"/>
    </source>
</evidence>
<protein>
    <submittedName>
        <fullName evidence="2">Uncharacterized protein</fullName>
    </submittedName>
</protein>
<dbReference type="PROSITE" id="PS51257">
    <property type="entry name" value="PROKAR_LIPOPROTEIN"/>
    <property type="match status" value="1"/>
</dbReference>
<feature type="signal peptide" evidence="1">
    <location>
        <begin position="1"/>
        <end position="18"/>
    </location>
</feature>
<comment type="caution">
    <text evidence="2">The sequence shown here is derived from an EMBL/GenBank/DDBJ whole genome shotgun (WGS) entry which is preliminary data.</text>
</comment>
<dbReference type="EMBL" id="JADFUA010000004">
    <property type="protein sequence ID" value="MBE9609388.1"/>
    <property type="molecule type" value="Genomic_DNA"/>
</dbReference>
<gene>
    <name evidence="2" type="ORF">INR99_08495</name>
</gene>
<feature type="chain" id="PRO_5035311207" evidence="1">
    <location>
        <begin position="19"/>
        <end position="266"/>
    </location>
</feature>
<keyword evidence="3" id="KW-1185">Reference proteome</keyword>
<reference evidence="2 3" key="1">
    <citation type="submission" date="2020-10" db="EMBL/GenBank/DDBJ databases">
        <title>The genome sequence of Chitinilyticum litopenaei 4Y14.</title>
        <authorList>
            <person name="Liu Y."/>
        </authorList>
    </citation>
    <scope>NUCLEOTIDE SEQUENCE [LARGE SCALE GENOMIC DNA]</scope>
    <source>
        <strain evidence="2 3">4Y14</strain>
    </source>
</reference>
<proteinExistence type="predicted"/>
<dbReference type="AlphaFoldDB" id="A0A8J7K8E3"/>
<organism evidence="2 3">
    <name type="scientific">Chitinilyticum piscinae</name>
    <dbReference type="NCBI Taxonomy" id="2866724"/>
    <lineage>
        <taxon>Bacteria</taxon>
        <taxon>Pseudomonadati</taxon>
        <taxon>Pseudomonadota</taxon>
        <taxon>Betaproteobacteria</taxon>
        <taxon>Neisseriales</taxon>
        <taxon>Chitinibacteraceae</taxon>
        <taxon>Chitinilyticum</taxon>
    </lineage>
</organism>
<accession>A0A8J7K8E3</accession>
<dbReference type="Proteomes" id="UP000604481">
    <property type="component" value="Unassembled WGS sequence"/>
</dbReference>
<dbReference type="RefSeq" id="WP_194115917.1">
    <property type="nucleotide sequence ID" value="NZ_JADFUA010000004.1"/>
</dbReference>